<dbReference type="InterPro" id="IPR047663">
    <property type="entry name" value="Transcription_antiterm_LoaP"/>
</dbReference>
<dbReference type="AlphaFoldDB" id="A0A369LSE6"/>
<sequence>MPASTGWHVLQVAPGQERSMAERVSSLAGPDLLRECFPLSYQLLKKQKGTWRLVTEVMFPGYVFLSTGDIDAVRERLKLSTSFARLLGAGDAIFSLTSEEAAFVSEFGGADHVVGMSQGVIEDGRTVVRSGPLRGREGLVRKIDRHKRVAYLDVGLLDQARVRVGLEITRKT</sequence>
<dbReference type="GeneID" id="78360656"/>
<dbReference type="InterPro" id="IPR006645">
    <property type="entry name" value="NGN-like_dom"/>
</dbReference>
<keyword evidence="3" id="KW-1185">Reference proteome</keyword>
<evidence type="ECO:0000313" key="3">
    <source>
        <dbReference type="Proteomes" id="UP000254000"/>
    </source>
</evidence>
<evidence type="ECO:0000313" key="2">
    <source>
        <dbReference type="EMBL" id="RDB62471.1"/>
    </source>
</evidence>
<gene>
    <name evidence="2" type="ORF">C1877_13225</name>
</gene>
<accession>A0A369LSE6</accession>
<dbReference type="OrthoDB" id="1681764at2"/>
<dbReference type="GO" id="GO:0006354">
    <property type="term" value="P:DNA-templated transcription elongation"/>
    <property type="evidence" value="ECO:0007669"/>
    <property type="project" value="InterPro"/>
</dbReference>
<protein>
    <submittedName>
        <fullName evidence="2">Antitermination protein NusG</fullName>
    </submittedName>
</protein>
<name>A0A369LSE6_9ACTN</name>
<dbReference type="GO" id="GO:0006355">
    <property type="term" value="P:regulation of DNA-templated transcription"/>
    <property type="evidence" value="ECO:0007669"/>
    <property type="project" value="InterPro"/>
</dbReference>
<proteinExistence type="predicted"/>
<dbReference type="EMBL" id="PPTS01000009">
    <property type="protein sequence ID" value="RDB62471.1"/>
    <property type="molecule type" value="Genomic_DNA"/>
</dbReference>
<dbReference type="InterPro" id="IPR036735">
    <property type="entry name" value="NGN_dom_sf"/>
</dbReference>
<dbReference type="CDD" id="cd09889">
    <property type="entry name" value="NGN_Bact_2"/>
    <property type="match status" value="1"/>
</dbReference>
<dbReference type="Proteomes" id="UP000254000">
    <property type="component" value="Unassembled WGS sequence"/>
</dbReference>
<dbReference type="SUPFAM" id="SSF82679">
    <property type="entry name" value="N-utilization substance G protein NusG, N-terminal domain"/>
    <property type="match status" value="1"/>
</dbReference>
<dbReference type="Pfam" id="PF02357">
    <property type="entry name" value="NusG"/>
    <property type="match status" value="1"/>
</dbReference>
<dbReference type="NCBIfam" id="NF033641">
    <property type="entry name" value="antiterm_LoaP"/>
    <property type="match status" value="1"/>
</dbReference>
<dbReference type="Gene3D" id="3.30.70.940">
    <property type="entry name" value="NusG, N-terminal domain"/>
    <property type="match status" value="1"/>
</dbReference>
<reference evidence="2 3" key="1">
    <citation type="journal article" date="2018" name="Elife">
        <title>Discovery and characterization of a prevalent human gut bacterial enzyme sufficient for the inactivation of a family of plant toxins.</title>
        <authorList>
            <person name="Koppel N."/>
            <person name="Bisanz J.E."/>
            <person name="Pandelia M.E."/>
            <person name="Turnbaugh P.J."/>
            <person name="Balskus E.P."/>
        </authorList>
    </citation>
    <scope>NUCLEOTIDE SEQUENCE [LARGE SCALE GENOMIC DNA]</scope>
    <source>
        <strain evidence="2 3">3C</strain>
    </source>
</reference>
<organism evidence="2 3">
    <name type="scientific">Gordonibacter pamelaeae</name>
    <dbReference type="NCBI Taxonomy" id="471189"/>
    <lineage>
        <taxon>Bacteria</taxon>
        <taxon>Bacillati</taxon>
        <taxon>Actinomycetota</taxon>
        <taxon>Coriobacteriia</taxon>
        <taxon>Eggerthellales</taxon>
        <taxon>Eggerthellaceae</taxon>
        <taxon>Gordonibacter</taxon>
    </lineage>
</organism>
<evidence type="ECO:0000259" key="1">
    <source>
        <dbReference type="Pfam" id="PF02357"/>
    </source>
</evidence>
<comment type="caution">
    <text evidence="2">The sequence shown here is derived from an EMBL/GenBank/DDBJ whole genome shotgun (WGS) entry which is preliminary data.</text>
</comment>
<dbReference type="RefSeq" id="WP_015539770.1">
    <property type="nucleotide sequence ID" value="NZ_CABMMS010000009.1"/>
</dbReference>
<feature type="domain" description="NusG-like N-terminal" evidence="1">
    <location>
        <begin position="7"/>
        <end position="101"/>
    </location>
</feature>